<name>A0ABW2YI43_9GAMM</name>
<feature type="chain" id="PRO_5047147533" description="Holdfast attachment protein HfaA" evidence="1">
    <location>
        <begin position="28"/>
        <end position="147"/>
    </location>
</feature>
<sequence>MRSFKSIAHAGAAALVATLGLIQVAGATDLGAAASPVYLAPLPVAADLGAMALEASQPPSQVDGIGQALDSGELEDFRGGDESFQEVDINGQVTGNTANRIVSGGNSVSDGAFGNASGINTVIQNSGSNVLIQNGMIVNVQFVDPGL</sequence>
<feature type="signal peptide" evidence="1">
    <location>
        <begin position="1"/>
        <end position="27"/>
    </location>
</feature>
<evidence type="ECO:0000256" key="1">
    <source>
        <dbReference type="SAM" id="SignalP"/>
    </source>
</evidence>
<organism evidence="2 3">
    <name type="scientific">Lysobacter koreensis</name>
    <dbReference type="NCBI Taxonomy" id="266122"/>
    <lineage>
        <taxon>Bacteria</taxon>
        <taxon>Pseudomonadati</taxon>
        <taxon>Pseudomonadota</taxon>
        <taxon>Gammaproteobacteria</taxon>
        <taxon>Lysobacterales</taxon>
        <taxon>Lysobacteraceae</taxon>
        <taxon>Lysobacter</taxon>
    </lineage>
</organism>
<keyword evidence="3" id="KW-1185">Reference proteome</keyword>
<dbReference type="EMBL" id="JBHTIH010000002">
    <property type="protein sequence ID" value="MFD0738117.1"/>
    <property type="molecule type" value="Genomic_DNA"/>
</dbReference>
<proteinExistence type="predicted"/>
<dbReference type="Proteomes" id="UP001597090">
    <property type="component" value="Unassembled WGS sequence"/>
</dbReference>
<protein>
    <recommendedName>
        <fullName evidence="4">Holdfast attachment protein HfaA</fullName>
    </recommendedName>
</protein>
<evidence type="ECO:0000313" key="3">
    <source>
        <dbReference type="Proteomes" id="UP001597090"/>
    </source>
</evidence>
<keyword evidence="1" id="KW-0732">Signal</keyword>
<comment type="caution">
    <text evidence="2">The sequence shown here is derived from an EMBL/GenBank/DDBJ whole genome shotgun (WGS) entry which is preliminary data.</text>
</comment>
<evidence type="ECO:0000313" key="2">
    <source>
        <dbReference type="EMBL" id="MFD0738117.1"/>
    </source>
</evidence>
<evidence type="ECO:0008006" key="4">
    <source>
        <dbReference type="Google" id="ProtNLM"/>
    </source>
</evidence>
<reference evidence="3" key="1">
    <citation type="journal article" date="2019" name="Int. J. Syst. Evol. Microbiol.">
        <title>The Global Catalogue of Microorganisms (GCM) 10K type strain sequencing project: providing services to taxonomists for standard genome sequencing and annotation.</title>
        <authorList>
            <consortium name="The Broad Institute Genomics Platform"/>
            <consortium name="The Broad Institute Genome Sequencing Center for Infectious Disease"/>
            <person name="Wu L."/>
            <person name="Ma J."/>
        </authorList>
    </citation>
    <scope>NUCLEOTIDE SEQUENCE [LARGE SCALE GENOMIC DNA]</scope>
    <source>
        <strain evidence="3">CCUG 55491</strain>
    </source>
</reference>
<dbReference type="RefSeq" id="WP_386811058.1">
    <property type="nucleotide sequence ID" value="NZ_JBHTIH010000002.1"/>
</dbReference>
<gene>
    <name evidence="2" type="ORF">ACFQZQ_02275</name>
</gene>
<accession>A0ABW2YI43</accession>